<comment type="caution">
    <text evidence="14">The sequence shown here is derived from an EMBL/GenBank/DDBJ whole genome shotgun (WGS) entry which is preliminary data.</text>
</comment>
<protein>
    <recommendedName>
        <fullName evidence="3">tetrahydrofolate synthase</fullName>
        <ecNumber evidence="3">6.3.2.17</ecNumber>
    </recommendedName>
    <alternativeName>
        <fullName evidence="9">Tetrahydrofolylpolyglutamate synthase</fullName>
    </alternativeName>
</protein>
<comment type="catalytic activity">
    <reaction evidence="10">
        <text>(6S)-5,6,7,8-tetrahydrofolyl-(gamma-L-Glu)(n) + L-glutamate + ATP = (6S)-5,6,7,8-tetrahydrofolyl-(gamma-L-Glu)(n+1) + ADP + phosphate + H(+)</text>
        <dbReference type="Rhea" id="RHEA:10580"/>
        <dbReference type="Rhea" id="RHEA-COMP:14738"/>
        <dbReference type="Rhea" id="RHEA-COMP:14740"/>
        <dbReference type="ChEBI" id="CHEBI:15378"/>
        <dbReference type="ChEBI" id="CHEBI:29985"/>
        <dbReference type="ChEBI" id="CHEBI:30616"/>
        <dbReference type="ChEBI" id="CHEBI:43474"/>
        <dbReference type="ChEBI" id="CHEBI:141005"/>
        <dbReference type="ChEBI" id="CHEBI:456216"/>
        <dbReference type="EC" id="6.3.2.17"/>
    </reaction>
</comment>
<evidence type="ECO:0000256" key="9">
    <source>
        <dbReference type="ARBA" id="ARBA00030592"/>
    </source>
</evidence>
<dbReference type="EMBL" id="QGQD01000023">
    <property type="protein sequence ID" value="TLD01973.1"/>
    <property type="molecule type" value="Genomic_DNA"/>
</dbReference>
<dbReference type="RefSeq" id="WP_047832123.1">
    <property type="nucleotide sequence ID" value="NZ_CABMJZ010000150.1"/>
</dbReference>
<dbReference type="GO" id="GO:0008841">
    <property type="term" value="F:dihydrofolate synthase activity"/>
    <property type="evidence" value="ECO:0007669"/>
    <property type="project" value="TreeGrafter"/>
</dbReference>
<dbReference type="Pfam" id="PF02875">
    <property type="entry name" value="Mur_ligase_C"/>
    <property type="match status" value="1"/>
</dbReference>
<keyword evidence="4 11" id="KW-0436">Ligase</keyword>
<gene>
    <name evidence="14" type="primary">fgs_1</name>
    <name evidence="14" type="ORF">DSM106044_01010</name>
</gene>
<reference evidence="14 15" key="1">
    <citation type="journal article" date="2019" name="Anaerobe">
        <title>Detection of Robinsoniella peoriensis in multiple bone samples of a trauma patient.</title>
        <authorList>
            <person name="Schrottner P."/>
            <person name="Hartwich K."/>
            <person name="Bunk B."/>
            <person name="Schober I."/>
            <person name="Helbig S."/>
            <person name="Rudolph W.W."/>
            <person name="Gunzer F."/>
        </authorList>
    </citation>
    <scope>NUCLEOTIDE SEQUENCE [LARGE SCALE GENOMIC DNA]</scope>
    <source>
        <strain evidence="14 15">DSM 106044</strain>
    </source>
</reference>
<keyword evidence="5" id="KW-0479">Metal-binding</keyword>
<evidence type="ECO:0000313" key="15">
    <source>
        <dbReference type="Proteomes" id="UP000306509"/>
    </source>
</evidence>
<evidence type="ECO:0000256" key="3">
    <source>
        <dbReference type="ARBA" id="ARBA00013025"/>
    </source>
</evidence>
<feature type="domain" description="Mur ligase central" evidence="13">
    <location>
        <begin position="44"/>
        <end position="270"/>
    </location>
</feature>
<dbReference type="EC" id="6.3.2.17" evidence="3"/>
<evidence type="ECO:0000256" key="4">
    <source>
        <dbReference type="ARBA" id="ARBA00022598"/>
    </source>
</evidence>
<keyword evidence="15" id="KW-1185">Reference proteome</keyword>
<evidence type="ECO:0000256" key="2">
    <source>
        <dbReference type="ARBA" id="ARBA00008276"/>
    </source>
</evidence>
<evidence type="ECO:0000313" key="14">
    <source>
        <dbReference type="EMBL" id="TLD01973.1"/>
    </source>
</evidence>
<evidence type="ECO:0000259" key="13">
    <source>
        <dbReference type="Pfam" id="PF08245"/>
    </source>
</evidence>
<dbReference type="GO" id="GO:0005737">
    <property type="term" value="C:cytoplasm"/>
    <property type="evidence" value="ECO:0007669"/>
    <property type="project" value="TreeGrafter"/>
</dbReference>
<dbReference type="Proteomes" id="UP000306509">
    <property type="component" value="Unassembled WGS sequence"/>
</dbReference>
<comment type="similarity">
    <text evidence="2 11">Belongs to the folylpolyglutamate synthase family.</text>
</comment>
<evidence type="ECO:0000256" key="10">
    <source>
        <dbReference type="ARBA" id="ARBA00047493"/>
    </source>
</evidence>
<keyword evidence="6 11" id="KW-0547">Nucleotide-binding</keyword>
<dbReference type="AlphaFoldDB" id="A0A4U8QCD7"/>
<dbReference type="PROSITE" id="PS01012">
    <property type="entry name" value="FOLYLPOLYGLU_SYNT_2"/>
    <property type="match status" value="1"/>
</dbReference>
<dbReference type="GO" id="GO:0005524">
    <property type="term" value="F:ATP binding"/>
    <property type="evidence" value="ECO:0007669"/>
    <property type="project" value="UniProtKB-KW"/>
</dbReference>
<evidence type="ECO:0000256" key="6">
    <source>
        <dbReference type="ARBA" id="ARBA00022741"/>
    </source>
</evidence>
<dbReference type="OrthoDB" id="9809356at2"/>
<evidence type="ECO:0000259" key="12">
    <source>
        <dbReference type="Pfam" id="PF02875"/>
    </source>
</evidence>
<dbReference type="Pfam" id="PF08245">
    <property type="entry name" value="Mur_ligase_M"/>
    <property type="match status" value="1"/>
</dbReference>
<dbReference type="STRING" id="180332.GCA_000797495_00339"/>
<dbReference type="PANTHER" id="PTHR11136">
    <property type="entry name" value="FOLYLPOLYGLUTAMATE SYNTHASE-RELATED"/>
    <property type="match status" value="1"/>
</dbReference>
<dbReference type="SUPFAM" id="SSF53623">
    <property type="entry name" value="MurD-like peptide ligases, catalytic domain"/>
    <property type="match status" value="1"/>
</dbReference>
<name>A0A4U8QCD7_9FIRM</name>
<organism evidence="14 15">
    <name type="scientific">Robinsoniella peoriensis</name>
    <dbReference type="NCBI Taxonomy" id="180332"/>
    <lineage>
        <taxon>Bacteria</taxon>
        <taxon>Bacillati</taxon>
        <taxon>Bacillota</taxon>
        <taxon>Clostridia</taxon>
        <taxon>Lachnospirales</taxon>
        <taxon>Lachnospiraceae</taxon>
        <taxon>Robinsoniella</taxon>
    </lineage>
</organism>
<dbReference type="SUPFAM" id="SSF53244">
    <property type="entry name" value="MurD-like peptide ligases, peptide-binding domain"/>
    <property type="match status" value="1"/>
</dbReference>
<keyword evidence="8" id="KW-0460">Magnesium</keyword>
<dbReference type="InterPro" id="IPR018109">
    <property type="entry name" value="Folylpolyglutamate_synth_CS"/>
</dbReference>
<dbReference type="PROSITE" id="PS01011">
    <property type="entry name" value="FOLYLPOLYGLU_SYNT_1"/>
    <property type="match status" value="1"/>
</dbReference>
<sequence length="431" mass="48156">MNYTEAVEYVLSVPKFTKKNKLENTIELMERLGRPERGMKIIHVAGTNGKGSVCAFLSSILDKADKRVGLFTSPHLVKINERFQINNVPISDEAFLGAYRQVWAAIEEMQEDGFFHPTYFEILFAVAMVAFKEADVEYVVLETGLGGRLDATNIVEKPLAVIITSISLDHTEILGDTIAKIAFEKAGIIKEGVPVIYDGRNTNVAEVIEKRAKELHAQTYPLYEEMYEILVNTDKSIDFSLNCSYYKNVRVTVPYIAPYQVVNSSLAMLAIKVIDLKQEIQLQTIVDGIAYTTWAGRMETVMPGVILDGAHNAAGVDEFVKTLGRVDSRRKVVLLFSAVVEKNYESMIESICKSAKLDEVIVTEIQGDRIVPAEQLADIFQRYTQAAVTEIPDIKEAFAKALDKRQDGLLFCVGSLYLVGEIKGIIEENYK</sequence>
<comment type="cofactor">
    <cofactor evidence="1">
        <name>Mg(2+)</name>
        <dbReference type="ChEBI" id="CHEBI:18420"/>
    </cofactor>
</comment>
<keyword evidence="7 11" id="KW-0067">ATP-binding</keyword>
<dbReference type="InterPro" id="IPR001645">
    <property type="entry name" value="Folylpolyglutamate_synth"/>
</dbReference>
<dbReference type="PANTHER" id="PTHR11136:SF0">
    <property type="entry name" value="DIHYDROFOLATE SYNTHETASE-RELATED"/>
    <property type="match status" value="1"/>
</dbReference>
<dbReference type="Gene3D" id="3.90.190.20">
    <property type="entry name" value="Mur ligase, C-terminal domain"/>
    <property type="match status" value="1"/>
</dbReference>
<dbReference type="InterPro" id="IPR013221">
    <property type="entry name" value="Mur_ligase_cen"/>
</dbReference>
<evidence type="ECO:0000256" key="5">
    <source>
        <dbReference type="ARBA" id="ARBA00022723"/>
    </source>
</evidence>
<dbReference type="FunFam" id="3.40.1190.10:FF:000011">
    <property type="entry name" value="Folylpolyglutamate synthase/dihydrofolate synthase"/>
    <property type="match status" value="1"/>
</dbReference>
<dbReference type="InterPro" id="IPR004101">
    <property type="entry name" value="Mur_ligase_C"/>
</dbReference>
<dbReference type="PIRSF" id="PIRSF001563">
    <property type="entry name" value="Folylpolyglu_synth"/>
    <property type="match status" value="1"/>
</dbReference>
<evidence type="ECO:0000256" key="7">
    <source>
        <dbReference type="ARBA" id="ARBA00022840"/>
    </source>
</evidence>
<dbReference type="NCBIfam" id="TIGR01499">
    <property type="entry name" value="folC"/>
    <property type="match status" value="1"/>
</dbReference>
<dbReference type="InterPro" id="IPR036565">
    <property type="entry name" value="Mur-like_cat_sf"/>
</dbReference>
<evidence type="ECO:0000256" key="11">
    <source>
        <dbReference type="PIRNR" id="PIRNR001563"/>
    </source>
</evidence>
<proteinExistence type="inferred from homology"/>
<evidence type="ECO:0000256" key="1">
    <source>
        <dbReference type="ARBA" id="ARBA00001946"/>
    </source>
</evidence>
<accession>A0A4U8QCD7</accession>
<feature type="domain" description="Mur ligase C-terminal" evidence="12">
    <location>
        <begin position="296"/>
        <end position="408"/>
    </location>
</feature>
<evidence type="ECO:0000256" key="8">
    <source>
        <dbReference type="ARBA" id="ARBA00022842"/>
    </source>
</evidence>
<dbReference type="InterPro" id="IPR036615">
    <property type="entry name" value="Mur_ligase_C_dom_sf"/>
</dbReference>
<dbReference type="GO" id="GO:0046872">
    <property type="term" value="F:metal ion binding"/>
    <property type="evidence" value="ECO:0007669"/>
    <property type="project" value="UniProtKB-KW"/>
</dbReference>
<dbReference type="Gene3D" id="3.40.1190.10">
    <property type="entry name" value="Mur-like, catalytic domain"/>
    <property type="match status" value="1"/>
</dbReference>
<dbReference type="GO" id="GO:0004326">
    <property type="term" value="F:tetrahydrofolylpolyglutamate synthase activity"/>
    <property type="evidence" value="ECO:0007669"/>
    <property type="project" value="UniProtKB-EC"/>
</dbReference>